<proteinExistence type="predicted"/>
<dbReference type="RefSeq" id="WP_145186960.1">
    <property type="nucleotide sequence ID" value="NZ_CP036266.1"/>
</dbReference>
<sequence precursor="true">MNRHITFVIVAVVAGAASVFSNAEEETRKSEIATFESVQQNRDYRVSLLGITKGISFVDSQALIDEGGRPPGNNAVPWMRVVAVIEKLTDKDETWGFNAETADGKPLVGKVRIESNGRVIGSRSNGITEMDCNSPQLPATTFPVGLPQDLNEQQSKVYSFTLSGKFLPAETVVLRFTFGDAKHRRELVFEDVPLP</sequence>
<protein>
    <submittedName>
        <fullName evidence="2">Uncharacterized protein</fullName>
    </submittedName>
</protein>
<gene>
    <name evidence="2" type="ORF">HG66A1_37180</name>
</gene>
<keyword evidence="1" id="KW-0732">Signal</keyword>
<evidence type="ECO:0000256" key="1">
    <source>
        <dbReference type="SAM" id="SignalP"/>
    </source>
</evidence>
<dbReference type="Proteomes" id="UP000320421">
    <property type="component" value="Chromosome"/>
</dbReference>
<feature type="signal peptide" evidence="1">
    <location>
        <begin position="1"/>
        <end position="23"/>
    </location>
</feature>
<accession>A0A517PRA8</accession>
<name>A0A517PRA8_9PLAN</name>
<organism evidence="2 3">
    <name type="scientific">Gimesia chilikensis</name>
    <dbReference type="NCBI Taxonomy" id="2605989"/>
    <lineage>
        <taxon>Bacteria</taxon>
        <taxon>Pseudomonadati</taxon>
        <taxon>Planctomycetota</taxon>
        <taxon>Planctomycetia</taxon>
        <taxon>Planctomycetales</taxon>
        <taxon>Planctomycetaceae</taxon>
        <taxon>Gimesia</taxon>
    </lineage>
</organism>
<keyword evidence="3" id="KW-1185">Reference proteome</keyword>
<evidence type="ECO:0000313" key="2">
    <source>
        <dbReference type="EMBL" id="QDT21913.1"/>
    </source>
</evidence>
<dbReference type="AlphaFoldDB" id="A0A517PRA8"/>
<reference evidence="2 3" key="1">
    <citation type="submission" date="2019-02" db="EMBL/GenBank/DDBJ databases">
        <title>Deep-cultivation of Planctomycetes and their phenomic and genomic characterization uncovers novel biology.</title>
        <authorList>
            <person name="Wiegand S."/>
            <person name="Jogler M."/>
            <person name="Boedeker C."/>
            <person name="Pinto D."/>
            <person name="Vollmers J."/>
            <person name="Rivas-Marin E."/>
            <person name="Kohn T."/>
            <person name="Peeters S.H."/>
            <person name="Heuer A."/>
            <person name="Rast P."/>
            <person name="Oberbeckmann S."/>
            <person name="Bunk B."/>
            <person name="Jeske O."/>
            <person name="Meyerdierks A."/>
            <person name="Storesund J.E."/>
            <person name="Kallscheuer N."/>
            <person name="Luecker S."/>
            <person name="Lage O.M."/>
            <person name="Pohl T."/>
            <person name="Merkel B.J."/>
            <person name="Hornburger P."/>
            <person name="Mueller R.-W."/>
            <person name="Bruemmer F."/>
            <person name="Labrenz M."/>
            <person name="Spormann A.M."/>
            <person name="Op den Camp H."/>
            <person name="Overmann J."/>
            <person name="Amann R."/>
            <person name="Jetten M.S.M."/>
            <person name="Mascher T."/>
            <person name="Medema M.H."/>
            <person name="Devos D.P."/>
            <person name="Kaster A.-K."/>
            <person name="Ovreas L."/>
            <person name="Rohde M."/>
            <person name="Galperin M.Y."/>
            <person name="Jogler C."/>
        </authorList>
    </citation>
    <scope>NUCLEOTIDE SEQUENCE [LARGE SCALE GENOMIC DNA]</scope>
    <source>
        <strain evidence="2 3">HG66A1</strain>
    </source>
</reference>
<evidence type="ECO:0000313" key="3">
    <source>
        <dbReference type="Proteomes" id="UP000320421"/>
    </source>
</evidence>
<dbReference type="EMBL" id="CP036266">
    <property type="protein sequence ID" value="QDT21913.1"/>
    <property type="molecule type" value="Genomic_DNA"/>
</dbReference>
<feature type="chain" id="PRO_5021773870" evidence="1">
    <location>
        <begin position="24"/>
        <end position="195"/>
    </location>
</feature>
<dbReference type="OrthoDB" id="274814at2"/>